<dbReference type="AlphaFoldDB" id="A0A3A3FFV3"/>
<dbReference type="Pfam" id="PF13592">
    <property type="entry name" value="HTH_33"/>
    <property type="match status" value="1"/>
</dbReference>
<organism evidence="2 3">
    <name type="scientific">Noviherbaspirillum saxi</name>
    <dbReference type="NCBI Taxonomy" id="2320863"/>
    <lineage>
        <taxon>Bacteria</taxon>
        <taxon>Pseudomonadati</taxon>
        <taxon>Pseudomonadota</taxon>
        <taxon>Betaproteobacteria</taxon>
        <taxon>Burkholderiales</taxon>
        <taxon>Oxalobacteraceae</taxon>
        <taxon>Noviherbaspirillum</taxon>
    </lineage>
</organism>
<comment type="caution">
    <text evidence="2">The sequence shown here is derived from an EMBL/GenBank/DDBJ whole genome shotgun (WGS) entry which is preliminary data.</text>
</comment>
<dbReference type="EMBL" id="QYUO01000003">
    <property type="protein sequence ID" value="RJF92246.1"/>
    <property type="molecule type" value="Genomic_DNA"/>
</dbReference>
<accession>A0A3A3FFV3</accession>
<dbReference type="RefSeq" id="WP_119772133.1">
    <property type="nucleotide sequence ID" value="NZ_QYUO01000003.1"/>
</dbReference>
<gene>
    <name evidence="2" type="ORF">D3871_26820</name>
</gene>
<protein>
    <recommendedName>
        <fullName evidence="1">Winged helix-turn helix domain-containing protein</fullName>
    </recommendedName>
</protein>
<feature type="domain" description="Winged helix-turn helix" evidence="1">
    <location>
        <begin position="1"/>
        <end position="30"/>
    </location>
</feature>
<sequence length="65" mass="8058">MLKALRFSCQRPTRRASQRDEKAILEWKRKRWPMLKKARREWRTIPLKQQWVRNIPQSAMHLTSK</sequence>
<evidence type="ECO:0000313" key="3">
    <source>
        <dbReference type="Proteomes" id="UP000265955"/>
    </source>
</evidence>
<reference evidence="3" key="1">
    <citation type="submission" date="2018-09" db="EMBL/GenBank/DDBJ databases">
        <authorList>
            <person name="Zhu H."/>
        </authorList>
    </citation>
    <scope>NUCLEOTIDE SEQUENCE [LARGE SCALE GENOMIC DNA]</scope>
    <source>
        <strain evidence="3">K1R23-30</strain>
    </source>
</reference>
<keyword evidence="3" id="KW-1185">Reference proteome</keyword>
<evidence type="ECO:0000313" key="2">
    <source>
        <dbReference type="EMBL" id="RJF92246.1"/>
    </source>
</evidence>
<dbReference type="Proteomes" id="UP000265955">
    <property type="component" value="Unassembled WGS sequence"/>
</dbReference>
<dbReference type="InterPro" id="IPR025959">
    <property type="entry name" value="Winged_HTH_dom"/>
</dbReference>
<evidence type="ECO:0000259" key="1">
    <source>
        <dbReference type="Pfam" id="PF13592"/>
    </source>
</evidence>
<name>A0A3A3FFV3_9BURK</name>
<proteinExistence type="predicted"/>
<dbReference type="OrthoDB" id="8479510at2"/>